<evidence type="ECO:0000313" key="2">
    <source>
        <dbReference type="Proteomes" id="UP000002714"/>
    </source>
</evidence>
<accession>Q30Q56</accession>
<evidence type="ECO:0000313" key="1">
    <source>
        <dbReference type="EMBL" id="ABB44875.1"/>
    </source>
</evidence>
<proteinExistence type="predicted"/>
<keyword evidence="2" id="KW-1185">Reference proteome</keyword>
<dbReference type="HOGENOM" id="CLU_396332_0_0_7"/>
<gene>
    <name evidence="1" type="ordered locus">Suden_1598</name>
</gene>
<protein>
    <submittedName>
        <fullName evidence="1">Uncharacterized protein</fullName>
    </submittedName>
</protein>
<dbReference type="KEGG" id="tdn:Suden_1598"/>
<sequence>MYNNEVGYYIFKQDEQIYKIIILPKTIDEKSPTAQKDFVNYLLHYHRVNNKYRFDTTKQIPNSLLSLAFEENNQDENNSHNPIEEFEYYKYKSILESIEYFFKKHKNFRKIHIDYKSQDIKYKLNLSKNIKELDKTKIHQTQSLDVLYSQIATITYGALKLFAKRRIDIIKDEEYKKQLIQEARELISFIAKKYPIDKNYKFSLSKLNNSKTTKVYSNKSDTKLLLVDIKSLFGFEQMYQDNEVYVSNRYDLTTTSFFINPSTFYEWYIYDIFESTVGHQYSVLFDKHKEASKKTQTQYDLTSKYDGDTKRNSKPDYILIDEEKKIKVVLDAKWKNIPKFNEIGSEDFLKLKLDTELLNNNGYSTLAYLIYPYYPHENDHIKITKESNQYFNFGVLKIDMNFDKDKNSINFKYDFERIEEQIRKEENDAIIQSSSERFTSEIDVRRSELITKLLNSEDLENKEEVFAELDNTLLESATKLSEEIGEKISPEVQEVLDQYSDILEEDSIKFLKSSSSIYNYYVARNFEHFDYSMPASGLWKLVELELNTSFSWFLRIKSNVCNNTSPWINISNSRRSITQDLENRKQVKLNQFEHNNISKLQGIMLGGIILLLKDAKTIEEFDEIENLNRVFFTSELTGFLSEIINLRNEHAHIKAMSLEKFDELYKKLFNNNDLTKTNIYKLLKFKKSTKSFITK</sequence>
<name>Q30Q56_SULDN</name>
<reference evidence="1 2" key="1">
    <citation type="journal article" date="2008" name="Appl. Environ. Microbiol.">
        <title>Genome of the epsilonproteobacterial chemolithoautotroph Sulfurimonas denitrificans.</title>
        <authorList>
            <person name="Sievert S.M."/>
            <person name="Scott K.M."/>
            <person name="Klotz M.G."/>
            <person name="Chain P.S.G."/>
            <person name="Hauser L.J."/>
            <person name="Hemp J."/>
            <person name="Huegler M."/>
            <person name="Land M."/>
            <person name="Lapidus A."/>
            <person name="Larimer F.W."/>
            <person name="Lucas S."/>
            <person name="Malfatti S.A."/>
            <person name="Meyer F."/>
            <person name="Paulsen I.T."/>
            <person name="Ren Q."/>
            <person name="Simon J."/>
            <person name="Bailey K."/>
            <person name="Diaz E."/>
            <person name="Fitzpatrick K.A."/>
            <person name="Glover B."/>
            <person name="Gwatney N."/>
            <person name="Korajkic A."/>
            <person name="Long A."/>
            <person name="Mobberley J.M."/>
            <person name="Pantry S.N."/>
            <person name="Pazder G."/>
            <person name="Peterson S."/>
            <person name="Quintanilla J.D."/>
            <person name="Sprinkle R."/>
            <person name="Stephens J."/>
            <person name="Thomas P."/>
            <person name="Vaughn R."/>
            <person name="Weber M.J."/>
            <person name="Wooten L.L."/>
        </authorList>
    </citation>
    <scope>NUCLEOTIDE SEQUENCE [LARGE SCALE GENOMIC DNA]</scope>
    <source>
        <strain evidence="2">ATCC 33889 / DSM 1251</strain>
    </source>
</reference>
<organism evidence="1 2">
    <name type="scientific">Sulfurimonas denitrificans (strain ATCC 33889 / DSM 1251)</name>
    <name type="common">Thiomicrospira denitrificans (strain ATCC 33889 / DSM 1251)</name>
    <dbReference type="NCBI Taxonomy" id="326298"/>
    <lineage>
        <taxon>Bacteria</taxon>
        <taxon>Pseudomonadati</taxon>
        <taxon>Campylobacterota</taxon>
        <taxon>Epsilonproteobacteria</taxon>
        <taxon>Campylobacterales</taxon>
        <taxon>Sulfurimonadaceae</taxon>
        <taxon>Sulfurimonas</taxon>
    </lineage>
</organism>
<dbReference type="AlphaFoldDB" id="Q30Q56"/>
<dbReference type="EMBL" id="CP000153">
    <property type="protein sequence ID" value="ABB44875.1"/>
    <property type="molecule type" value="Genomic_DNA"/>
</dbReference>
<dbReference type="eggNOG" id="ENOG502ZZEB">
    <property type="taxonomic scope" value="Bacteria"/>
</dbReference>
<dbReference type="Proteomes" id="UP000002714">
    <property type="component" value="Chromosome"/>
</dbReference>